<reference evidence="2" key="1">
    <citation type="submission" date="2022-06" db="EMBL/GenBank/DDBJ databases">
        <title>Genome Sequence of Candolleomyces eurysporus.</title>
        <authorList>
            <person name="Buettner E."/>
        </authorList>
    </citation>
    <scope>NUCLEOTIDE SEQUENCE</scope>
    <source>
        <strain evidence="2">VTCC 930004</strain>
    </source>
</reference>
<feature type="region of interest" description="Disordered" evidence="1">
    <location>
        <begin position="243"/>
        <end position="288"/>
    </location>
</feature>
<sequence>MPQVPVSHSVQVQSTPPEAFDASSSSNGGTPSSGAASTAGTPAGPRYLSDEWCEAAIPPCQSIEEAIRTWATAEDGNAAIAELKMHGKLGIKGLSADEVKTLLGEVPTKPPGAWPLFLGQYKKYHSKTAQAQRGPGSNVPADAKGHMKEAAQVWRWMRPSRLGNPSPQVQWKTLSKGIQTKHKEIFSGYDVGLRQVLQHLNTRLNKKGKEASFTCPASSSTAIAATLPSSLQTVDHPVQAPHSVTFPPLNIPHPSHADHPPQSVTGPTRAGSIPPCSLSFSPGRGSTC</sequence>
<evidence type="ECO:0000313" key="3">
    <source>
        <dbReference type="Proteomes" id="UP001140091"/>
    </source>
</evidence>
<gene>
    <name evidence="2" type="ORF">H1R20_g12907</name>
</gene>
<protein>
    <submittedName>
        <fullName evidence="2">Uncharacterized protein</fullName>
    </submittedName>
</protein>
<feature type="compositionally biased region" description="Polar residues" evidence="1">
    <location>
        <begin position="278"/>
        <end position="288"/>
    </location>
</feature>
<dbReference type="Proteomes" id="UP001140091">
    <property type="component" value="Unassembled WGS sequence"/>
</dbReference>
<accession>A0A9W8MD27</accession>
<feature type="non-terminal residue" evidence="2">
    <location>
        <position position="288"/>
    </location>
</feature>
<comment type="caution">
    <text evidence="2">The sequence shown here is derived from an EMBL/GenBank/DDBJ whole genome shotgun (WGS) entry which is preliminary data.</text>
</comment>
<keyword evidence="3" id="KW-1185">Reference proteome</keyword>
<name>A0A9W8MD27_9AGAR</name>
<organism evidence="2 3">
    <name type="scientific">Candolleomyces eurysporus</name>
    <dbReference type="NCBI Taxonomy" id="2828524"/>
    <lineage>
        <taxon>Eukaryota</taxon>
        <taxon>Fungi</taxon>
        <taxon>Dikarya</taxon>
        <taxon>Basidiomycota</taxon>
        <taxon>Agaricomycotina</taxon>
        <taxon>Agaricomycetes</taxon>
        <taxon>Agaricomycetidae</taxon>
        <taxon>Agaricales</taxon>
        <taxon>Agaricineae</taxon>
        <taxon>Psathyrellaceae</taxon>
        <taxon>Candolleomyces</taxon>
    </lineage>
</organism>
<evidence type="ECO:0000256" key="1">
    <source>
        <dbReference type="SAM" id="MobiDB-lite"/>
    </source>
</evidence>
<dbReference type="EMBL" id="JANBPK010001240">
    <property type="protein sequence ID" value="KAJ2924189.1"/>
    <property type="molecule type" value="Genomic_DNA"/>
</dbReference>
<proteinExistence type="predicted"/>
<dbReference type="AlphaFoldDB" id="A0A9W8MD27"/>
<evidence type="ECO:0000313" key="2">
    <source>
        <dbReference type="EMBL" id="KAJ2924189.1"/>
    </source>
</evidence>
<feature type="region of interest" description="Disordered" evidence="1">
    <location>
        <begin position="1"/>
        <end position="43"/>
    </location>
</feature>